<proteinExistence type="predicted"/>
<dbReference type="EMBL" id="JBHFAB010000003">
    <property type="protein sequence ID" value="MFC1416125.1"/>
    <property type="molecule type" value="Genomic_DNA"/>
</dbReference>
<reference evidence="1 2" key="1">
    <citation type="submission" date="2024-09" db="EMBL/GenBank/DDBJ databases">
        <authorList>
            <person name="Lee S.D."/>
        </authorList>
    </citation>
    <scope>NUCLEOTIDE SEQUENCE [LARGE SCALE GENOMIC DNA]</scope>
    <source>
        <strain evidence="1 2">N8-3</strain>
    </source>
</reference>
<evidence type="ECO:0000313" key="2">
    <source>
        <dbReference type="Proteomes" id="UP001592531"/>
    </source>
</evidence>
<keyword evidence="2" id="KW-1185">Reference proteome</keyword>
<evidence type="ECO:0000313" key="1">
    <source>
        <dbReference type="EMBL" id="MFC1416125.1"/>
    </source>
</evidence>
<gene>
    <name evidence="1" type="ORF">ACEZDE_05660</name>
</gene>
<name>A0ABV6VQV1_9ACTN</name>
<organism evidence="1 2">
    <name type="scientific">Streptacidiphilus cavernicola</name>
    <dbReference type="NCBI Taxonomy" id="3342716"/>
    <lineage>
        <taxon>Bacteria</taxon>
        <taxon>Bacillati</taxon>
        <taxon>Actinomycetota</taxon>
        <taxon>Actinomycetes</taxon>
        <taxon>Kitasatosporales</taxon>
        <taxon>Streptomycetaceae</taxon>
        <taxon>Streptacidiphilus</taxon>
    </lineage>
</organism>
<protein>
    <submittedName>
        <fullName evidence="1">Uncharacterized protein</fullName>
    </submittedName>
</protein>
<dbReference type="RefSeq" id="WP_380533052.1">
    <property type="nucleotide sequence ID" value="NZ_JBHFAB010000003.1"/>
</dbReference>
<dbReference type="Proteomes" id="UP001592531">
    <property type="component" value="Unassembled WGS sequence"/>
</dbReference>
<sequence length="107" mass="11627">MCTTGPSRAPAASVYRVAFSRAELLLRAHVELDPVDLVEQGERGEQGGGSRFRYDHTGFTGVGGLFMSRILGGVRTKMLTVGLSAVLDDLDDRCGLRSDSVLRPRQF</sequence>
<comment type="caution">
    <text evidence="1">The sequence shown here is derived from an EMBL/GenBank/DDBJ whole genome shotgun (WGS) entry which is preliminary data.</text>
</comment>
<accession>A0ABV6VQV1</accession>